<evidence type="ECO:0000313" key="1">
    <source>
        <dbReference type="EMBL" id="MCK8787240.1"/>
    </source>
</evidence>
<name>A0A9X1YCJ2_9PROT</name>
<dbReference type="EMBL" id="JALPRX010000112">
    <property type="protein sequence ID" value="MCK8787240.1"/>
    <property type="molecule type" value="Genomic_DNA"/>
</dbReference>
<accession>A0A9X1YCJ2</accession>
<dbReference type="RefSeq" id="WP_248669295.1">
    <property type="nucleotide sequence ID" value="NZ_JALPRX010000112.1"/>
</dbReference>
<evidence type="ECO:0000313" key="2">
    <source>
        <dbReference type="Proteomes" id="UP001139516"/>
    </source>
</evidence>
<comment type="caution">
    <text evidence="1">The sequence shown here is derived from an EMBL/GenBank/DDBJ whole genome shotgun (WGS) entry which is preliminary data.</text>
</comment>
<organism evidence="1 2">
    <name type="scientific">Roseomonas acroporae</name>
    <dbReference type="NCBI Taxonomy" id="2937791"/>
    <lineage>
        <taxon>Bacteria</taxon>
        <taxon>Pseudomonadati</taxon>
        <taxon>Pseudomonadota</taxon>
        <taxon>Alphaproteobacteria</taxon>
        <taxon>Acetobacterales</taxon>
        <taxon>Roseomonadaceae</taxon>
        <taxon>Roseomonas</taxon>
    </lineage>
</organism>
<protein>
    <submittedName>
        <fullName evidence="1">Uncharacterized protein</fullName>
    </submittedName>
</protein>
<dbReference type="Proteomes" id="UP001139516">
    <property type="component" value="Unassembled WGS sequence"/>
</dbReference>
<proteinExistence type="predicted"/>
<reference evidence="1" key="1">
    <citation type="submission" date="2022-04" db="EMBL/GenBank/DDBJ databases">
        <title>Roseomonas acroporae sp. nov., isolated from coral Acropora digitifera.</title>
        <authorList>
            <person name="Sun H."/>
        </authorList>
    </citation>
    <scope>NUCLEOTIDE SEQUENCE</scope>
    <source>
        <strain evidence="1">NAR14</strain>
    </source>
</reference>
<sequence length="84" mass="9481">MIAWPTTAASSSREISPLTQMLADREREALVRLASRAWTLAEAGLADLVQVRHGEEDYSYYIVARRRPRRAQPAMLLFHLAEAA</sequence>
<dbReference type="AlphaFoldDB" id="A0A9X1YCJ2"/>
<gene>
    <name evidence="1" type="ORF">M0638_22970</name>
</gene>
<keyword evidence="2" id="KW-1185">Reference proteome</keyword>